<dbReference type="RefSeq" id="WP_143979331.1">
    <property type="nucleotide sequence ID" value="NZ_CP041695.1"/>
</dbReference>
<sequence length="275" mass="29709">MDQPLIRRMTNTRTVLRCTAATLAAAVVLTGCTDSESPGTDTTSEAVSPCADDGSGRYRPPEQVCDATVVWSAEPGIDLFSPEATLVRASIEADRIAGYAGPEVTYPGYMDAVEPRKAEFYEDATVYRGTHSGTIQVHIQQIQPTEDGFHAKFCALTNASTSLRKFGDGRTYISSYDRGVAADVRLARIGDEAAEFDAGPYEPAPDRLHWQAPTGNLFDSWQVYFPSGEDSAHRAACDAWALSLYPDAPAENENVFLDAPLPAQPAYPGWPAPPV</sequence>
<accession>A0A516NFG6</accession>
<evidence type="ECO:0000256" key="1">
    <source>
        <dbReference type="SAM" id="MobiDB-lite"/>
    </source>
</evidence>
<evidence type="ECO:0000313" key="3">
    <source>
        <dbReference type="Proteomes" id="UP000317039"/>
    </source>
</evidence>
<feature type="compositionally biased region" description="Polar residues" evidence="1">
    <location>
        <begin position="34"/>
        <end position="46"/>
    </location>
</feature>
<gene>
    <name evidence="2" type="ORF">FOH10_01490</name>
</gene>
<name>A0A516NFG6_9NOCA</name>
<dbReference type="EMBL" id="CP041695">
    <property type="protein sequence ID" value="QDP77617.1"/>
    <property type="molecule type" value="Genomic_DNA"/>
</dbReference>
<dbReference type="PROSITE" id="PS51257">
    <property type="entry name" value="PROKAR_LIPOPROTEIN"/>
    <property type="match status" value="1"/>
</dbReference>
<dbReference type="KEGG" id="nod:FOH10_01490"/>
<dbReference type="Proteomes" id="UP000317039">
    <property type="component" value="Chromosome"/>
</dbReference>
<proteinExistence type="predicted"/>
<evidence type="ECO:0000313" key="2">
    <source>
        <dbReference type="EMBL" id="QDP77617.1"/>
    </source>
</evidence>
<reference evidence="2 3" key="1">
    <citation type="submission" date="2019-07" db="EMBL/GenBank/DDBJ databases">
        <title>Complete Genome Sequence and Methylome Analysis of Nocardia otitidis-caviarum NEB252.</title>
        <authorList>
            <person name="Fomenkov A."/>
            <person name="Anton B.P."/>
            <person name="Vincze T."/>
            <person name="Roberts R.J."/>
        </authorList>
    </citation>
    <scope>NUCLEOTIDE SEQUENCE [LARGE SCALE GENOMIC DNA]</scope>
    <source>
        <strain evidence="2 3">NEB252</strain>
    </source>
</reference>
<feature type="region of interest" description="Disordered" evidence="1">
    <location>
        <begin position="34"/>
        <end position="58"/>
    </location>
</feature>
<dbReference type="AlphaFoldDB" id="A0A516NFG6"/>
<protein>
    <submittedName>
        <fullName evidence="2">Uncharacterized protein</fullName>
    </submittedName>
</protein>
<dbReference type="GeneID" id="80331075"/>
<organism evidence="2 3">
    <name type="scientific">Nocardia otitidiscaviarum</name>
    <dbReference type="NCBI Taxonomy" id="1823"/>
    <lineage>
        <taxon>Bacteria</taxon>
        <taxon>Bacillati</taxon>
        <taxon>Actinomycetota</taxon>
        <taxon>Actinomycetes</taxon>
        <taxon>Mycobacteriales</taxon>
        <taxon>Nocardiaceae</taxon>
        <taxon>Nocardia</taxon>
    </lineage>
</organism>